<name>A0A2D4LMB1_9SAUR</name>
<evidence type="ECO:0000313" key="2">
    <source>
        <dbReference type="EMBL" id="LAB22110.1"/>
    </source>
</evidence>
<accession>A0A2D4LMB1</accession>
<sequence length="127" mass="14588">MSIRLNRRKLTCHAKKTSETANKVGGCWKALQRLNKESWRRQSWLHRRKPAKLALSTSQRVEESFSKAPISRSNGKEPENHIKVPGTEGFGLKVETSCLFYFGHGVKLIERVSLVQGLRQWIGIWES</sequence>
<dbReference type="AlphaFoldDB" id="A0A2D4LMB1"/>
<reference evidence="2" key="1">
    <citation type="submission" date="2017-07" db="EMBL/GenBank/DDBJ databases">
        <authorList>
            <person name="Mikheyev A."/>
            <person name="Grau M."/>
        </authorList>
    </citation>
    <scope>NUCLEOTIDE SEQUENCE</scope>
    <source>
        <tissue evidence="2">Venom_gland</tissue>
    </source>
</reference>
<protein>
    <submittedName>
        <fullName evidence="2">Uncharacterized protein</fullName>
    </submittedName>
</protein>
<feature type="region of interest" description="Disordered" evidence="1">
    <location>
        <begin position="55"/>
        <end position="86"/>
    </location>
</feature>
<organism evidence="2">
    <name type="scientific">Micrurus spixii</name>
    <name type="common">Amazon coral snake</name>
    <dbReference type="NCBI Taxonomy" id="129469"/>
    <lineage>
        <taxon>Eukaryota</taxon>
        <taxon>Metazoa</taxon>
        <taxon>Chordata</taxon>
        <taxon>Craniata</taxon>
        <taxon>Vertebrata</taxon>
        <taxon>Euteleostomi</taxon>
        <taxon>Lepidosauria</taxon>
        <taxon>Squamata</taxon>
        <taxon>Bifurcata</taxon>
        <taxon>Unidentata</taxon>
        <taxon>Episquamata</taxon>
        <taxon>Toxicofera</taxon>
        <taxon>Serpentes</taxon>
        <taxon>Colubroidea</taxon>
        <taxon>Elapidae</taxon>
        <taxon>Elapinae</taxon>
        <taxon>Micrurus</taxon>
    </lineage>
</organism>
<reference evidence="2" key="2">
    <citation type="submission" date="2017-11" db="EMBL/GenBank/DDBJ databases">
        <title>Coralsnake Venomics: Analyses of Venom Gland Transcriptomes and Proteomes of Six Brazilian Taxa.</title>
        <authorList>
            <person name="Aird S.D."/>
            <person name="Jorge da Silva N."/>
            <person name="Qiu L."/>
            <person name="Villar-Briones A."/>
            <person name="Aparecida-Saddi V."/>
            <person name="Campos-Telles M.P."/>
            <person name="Grau M."/>
            <person name="Mikheyev A.S."/>
        </authorList>
    </citation>
    <scope>NUCLEOTIDE SEQUENCE</scope>
    <source>
        <tissue evidence="2">Venom_gland</tissue>
    </source>
</reference>
<dbReference type="EMBL" id="IACM01031844">
    <property type="protein sequence ID" value="LAB22110.1"/>
    <property type="molecule type" value="Transcribed_RNA"/>
</dbReference>
<evidence type="ECO:0000256" key="1">
    <source>
        <dbReference type="SAM" id="MobiDB-lite"/>
    </source>
</evidence>
<proteinExistence type="predicted"/>